<evidence type="ECO:0000256" key="1">
    <source>
        <dbReference type="SAM" id="MobiDB-lite"/>
    </source>
</evidence>
<reference evidence="3" key="1">
    <citation type="journal article" date="2022" name="Int. J. Mol. Sci.">
        <title>Draft Genome of Tanacetum Coccineum: Genomic Comparison of Closely Related Tanacetum-Family Plants.</title>
        <authorList>
            <person name="Yamashiro T."/>
            <person name="Shiraishi A."/>
            <person name="Nakayama K."/>
            <person name="Satake H."/>
        </authorList>
    </citation>
    <scope>NUCLEOTIDE SEQUENCE</scope>
</reference>
<organism evidence="3 4">
    <name type="scientific">Tanacetum coccineum</name>
    <dbReference type="NCBI Taxonomy" id="301880"/>
    <lineage>
        <taxon>Eukaryota</taxon>
        <taxon>Viridiplantae</taxon>
        <taxon>Streptophyta</taxon>
        <taxon>Embryophyta</taxon>
        <taxon>Tracheophyta</taxon>
        <taxon>Spermatophyta</taxon>
        <taxon>Magnoliopsida</taxon>
        <taxon>eudicotyledons</taxon>
        <taxon>Gunneridae</taxon>
        <taxon>Pentapetalae</taxon>
        <taxon>asterids</taxon>
        <taxon>campanulids</taxon>
        <taxon>Asterales</taxon>
        <taxon>Asteraceae</taxon>
        <taxon>Asteroideae</taxon>
        <taxon>Anthemideae</taxon>
        <taxon>Anthemidinae</taxon>
        <taxon>Tanacetum</taxon>
    </lineage>
</organism>
<dbReference type="PANTHER" id="PTHR31286:SF99">
    <property type="entry name" value="DUF4283 DOMAIN-CONTAINING PROTEIN"/>
    <property type="match status" value="1"/>
</dbReference>
<protein>
    <recommendedName>
        <fullName evidence="2">DUF4283 domain-containing protein</fullName>
    </recommendedName>
</protein>
<evidence type="ECO:0000313" key="3">
    <source>
        <dbReference type="EMBL" id="GJS67832.1"/>
    </source>
</evidence>
<dbReference type="InterPro" id="IPR040256">
    <property type="entry name" value="At4g02000-like"/>
</dbReference>
<evidence type="ECO:0000259" key="2">
    <source>
        <dbReference type="Pfam" id="PF14111"/>
    </source>
</evidence>
<dbReference type="InterPro" id="IPR025558">
    <property type="entry name" value="DUF4283"/>
</dbReference>
<gene>
    <name evidence="3" type="ORF">Tco_0682397</name>
</gene>
<dbReference type="EMBL" id="BQNB010009746">
    <property type="protein sequence ID" value="GJS67832.1"/>
    <property type="molecule type" value="Genomic_DNA"/>
</dbReference>
<proteinExistence type="predicted"/>
<reference evidence="3" key="2">
    <citation type="submission" date="2022-01" db="EMBL/GenBank/DDBJ databases">
        <authorList>
            <person name="Yamashiro T."/>
            <person name="Shiraishi A."/>
            <person name="Satake H."/>
            <person name="Nakayama K."/>
        </authorList>
    </citation>
    <scope>NUCLEOTIDE SEQUENCE</scope>
</reference>
<accession>A0ABQ4XR07</accession>
<sequence>MERGFLSSNTKDKDKDDGGGEQSPVARLVKQYKEGKMLGRDGVNLTPVVLDRIETETMTKEDNATPFLTSYSNILKVAGNARKGNASLLGPDSSKTVRFRQLVNRTIVENSDCVLTKNVATVVKLFLFKFASKEGLEQVMLRGPWMIQNSPTLLSKWLPTLSLKKGEVNKVLVWVKLYNVLVLAYSGDGLSLNATKIGKPIISVRGLALKKEVVMAIEKEEGDKYKREVIRVEYE</sequence>
<dbReference type="PANTHER" id="PTHR31286">
    <property type="entry name" value="GLYCINE-RICH CELL WALL STRUCTURAL PROTEIN 1.8-LIKE"/>
    <property type="match status" value="1"/>
</dbReference>
<feature type="domain" description="DUF4283" evidence="2">
    <location>
        <begin position="125"/>
        <end position="163"/>
    </location>
</feature>
<dbReference type="Proteomes" id="UP001151760">
    <property type="component" value="Unassembled WGS sequence"/>
</dbReference>
<dbReference type="Pfam" id="PF14111">
    <property type="entry name" value="DUF4283"/>
    <property type="match status" value="1"/>
</dbReference>
<evidence type="ECO:0000313" key="4">
    <source>
        <dbReference type="Proteomes" id="UP001151760"/>
    </source>
</evidence>
<keyword evidence="4" id="KW-1185">Reference proteome</keyword>
<name>A0ABQ4XR07_9ASTR</name>
<feature type="region of interest" description="Disordered" evidence="1">
    <location>
        <begin position="1"/>
        <end position="25"/>
    </location>
</feature>
<comment type="caution">
    <text evidence="3">The sequence shown here is derived from an EMBL/GenBank/DDBJ whole genome shotgun (WGS) entry which is preliminary data.</text>
</comment>